<feature type="compositionally biased region" description="Low complexity" evidence="1">
    <location>
        <begin position="124"/>
        <end position="137"/>
    </location>
</feature>
<feature type="region of interest" description="Disordered" evidence="1">
    <location>
        <begin position="55"/>
        <end position="140"/>
    </location>
</feature>
<dbReference type="EMBL" id="CAUYUJ010020318">
    <property type="protein sequence ID" value="CAK0897327.1"/>
    <property type="molecule type" value="Genomic_DNA"/>
</dbReference>
<keyword evidence="3" id="KW-1185">Reference proteome</keyword>
<feature type="region of interest" description="Disordered" evidence="1">
    <location>
        <begin position="18"/>
        <end position="39"/>
    </location>
</feature>
<name>A0ABN9XGU2_9DINO</name>
<dbReference type="Proteomes" id="UP001189429">
    <property type="component" value="Unassembled WGS sequence"/>
</dbReference>
<accession>A0ABN9XGU2</accession>
<gene>
    <name evidence="2" type="ORF">PCOR1329_LOCUS75552</name>
</gene>
<feature type="non-terminal residue" evidence="2">
    <location>
        <position position="183"/>
    </location>
</feature>
<comment type="caution">
    <text evidence="2">The sequence shown here is derived from an EMBL/GenBank/DDBJ whole genome shotgun (WGS) entry which is preliminary data.</text>
</comment>
<feature type="compositionally biased region" description="Low complexity" evidence="1">
    <location>
        <begin position="87"/>
        <end position="96"/>
    </location>
</feature>
<feature type="compositionally biased region" description="Low complexity" evidence="1">
    <location>
        <begin position="55"/>
        <end position="64"/>
    </location>
</feature>
<sequence>DDPWCEHFTSRERARKVRNWAPGTTVNPEHPGAVPPPPRALGWGACAAAPPPAPAWGAWSVASEAPPPPPARGPAAGAAVVPPPPAAGSQRPADAAAPPPVIALTDGSTQDAPEQAEGDQAGRAPWGAVPAAWGAPAAAPPPAWGPVAGAAVVPPLTDGSTQDRIDALERAVSELQQQLARLQ</sequence>
<protein>
    <submittedName>
        <fullName evidence="2">Uncharacterized protein</fullName>
    </submittedName>
</protein>
<organism evidence="2 3">
    <name type="scientific">Prorocentrum cordatum</name>
    <dbReference type="NCBI Taxonomy" id="2364126"/>
    <lineage>
        <taxon>Eukaryota</taxon>
        <taxon>Sar</taxon>
        <taxon>Alveolata</taxon>
        <taxon>Dinophyceae</taxon>
        <taxon>Prorocentrales</taxon>
        <taxon>Prorocentraceae</taxon>
        <taxon>Prorocentrum</taxon>
    </lineage>
</organism>
<evidence type="ECO:0000313" key="2">
    <source>
        <dbReference type="EMBL" id="CAK0897327.1"/>
    </source>
</evidence>
<feature type="non-terminal residue" evidence="2">
    <location>
        <position position="1"/>
    </location>
</feature>
<evidence type="ECO:0000313" key="3">
    <source>
        <dbReference type="Proteomes" id="UP001189429"/>
    </source>
</evidence>
<evidence type="ECO:0000256" key="1">
    <source>
        <dbReference type="SAM" id="MobiDB-lite"/>
    </source>
</evidence>
<reference evidence="2" key="1">
    <citation type="submission" date="2023-10" db="EMBL/GenBank/DDBJ databases">
        <authorList>
            <person name="Chen Y."/>
            <person name="Shah S."/>
            <person name="Dougan E. K."/>
            <person name="Thang M."/>
            <person name="Chan C."/>
        </authorList>
    </citation>
    <scope>NUCLEOTIDE SEQUENCE [LARGE SCALE GENOMIC DNA]</scope>
</reference>
<proteinExistence type="predicted"/>